<accession>A0A7V8IHM6</accession>
<dbReference type="EMBL" id="JSXC01000037">
    <property type="protein sequence ID" value="KHN50711.1"/>
    <property type="molecule type" value="Genomic_DNA"/>
</dbReference>
<protein>
    <submittedName>
        <fullName evidence="1">Uncharacterized protein</fullName>
    </submittedName>
</protein>
<gene>
    <name evidence="1" type="ORF">OI69_13690</name>
</gene>
<evidence type="ECO:0000313" key="1">
    <source>
        <dbReference type="EMBL" id="KHN50711.1"/>
    </source>
</evidence>
<dbReference type="AlphaFoldDB" id="A0A7V8IHM6"/>
<evidence type="ECO:0000313" key="2">
    <source>
        <dbReference type="Proteomes" id="UP000053038"/>
    </source>
</evidence>
<proteinExistence type="predicted"/>
<keyword evidence="2" id="KW-1185">Reference proteome</keyword>
<dbReference type="Proteomes" id="UP000053038">
    <property type="component" value="Unassembled WGS sequence"/>
</dbReference>
<dbReference type="RefSeq" id="WP_039351499.1">
    <property type="nucleotide sequence ID" value="NZ_JSXC01000037.1"/>
</dbReference>
<sequence length="77" mass="9084">MTVKKSERGVGVYERTLYDANLSNDFFNVIKDDIEKTLSVIREEDGEIEWYEHKLMFHGINGKNTVSVWIYARLKQD</sequence>
<dbReference type="OrthoDB" id="9886003at2"/>
<comment type="caution">
    <text evidence="1">The sequence shown here is derived from an EMBL/GenBank/DDBJ whole genome shotgun (WGS) entry which is preliminary data.</text>
</comment>
<name>A0A7V8IHM6_9GAMM</name>
<organism evidence="1 2">
    <name type="scientific">Pectobacterium fontis</name>
    <dbReference type="NCBI Taxonomy" id="2558042"/>
    <lineage>
        <taxon>Bacteria</taxon>
        <taxon>Pseudomonadati</taxon>
        <taxon>Pseudomonadota</taxon>
        <taxon>Gammaproteobacteria</taxon>
        <taxon>Enterobacterales</taxon>
        <taxon>Pectobacteriaceae</taxon>
        <taxon>Pectobacterium</taxon>
    </lineage>
</organism>
<reference evidence="1 2" key="1">
    <citation type="submission" date="2014-10" db="EMBL/GenBank/DDBJ databases">
        <title>Genome sequence of Pectobacterium carotovorum M022.</title>
        <authorList>
            <person name="Chan K.-G."/>
            <person name="Tan W.-S."/>
        </authorList>
    </citation>
    <scope>NUCLEOTIDE SEQUENCE [LARGE SCALE GENOMIC DNA]</scope>
    <source>
        <strain evidence="1 2">M022</strain>
    </source>
</reference>